<protein>
    <submittedName>
        <fullName evidence="1">Uncharacterized protein</fullName>
    </submittedName>
</protein>
<proteinExistence type="predicted"/>
<accession>A0A559M277</accession>
<name>A0A559M277_9HELO</name>
<dbReference type="EMBL" id="QGML01002794">
    <property type="protein sequence ID" value="TVY87061.1"/>
    <property type="molecule type" value="Genomic_DNA"/>
</dbReference>
<evidence type="ECO:0000313" key="2">
    <source>
        <dbReference type="Proteomes" id="UP000315522"/>
    </source>
</evidence>
<organism evidence="1 2">
    <name type="scientific">Lachnellula willkommii</name>
    <dbReference type="NCBI Taxonomy" id="215461"/>
    <lineage>
        <taxon>Eukaryota</taxon>
        <taxon>Fungi</taxon>
        <taxon>Dikarya</taxon>
        <taxon>Ascomycota</taxon>
        <taxon>Pezizomycotina</taxon>
        <taxon>Leotiomycetes</taxon>
        <taxon>Helotiales</taxon>
        <taxon>Lachnaceae</taxon>
        <taxon>Lachnellula</taxon>
    </lineage>
</organism>
<dbReference type="AlphaFoldDB" id="A0A559M277"/>
<gene>
    <name evidence="1" type="ORF">LAWI1_G007224</name>
</gene>
<sequence length="86" mass="9625">MSYIAASIFAEEGAVWSHKGDEIPVDYRPDEETLLALRASSDAARRIVEGRVKPGKKAKELIAERRANVDLHTSSLSRQTKTFVWP</sequence>
<evidence type="ECO:0000313" key="1">
    <source>
        <dbReference type="EMBL" id="TVY87061.1"/>
    </source>
</evidence>
<reference evidence="1 2" key="1">
    <citation type="submission" date="2018-05" db="EMBL/GenBank/DDBJ databases">
        <title>Genome sequencing and assembly of the regulated plant pathogen Lachnellula willkommii and related sister species for the development of diagnostic species identification markers.</title>
        <authorList>
            <person name="Giroux E."/>
            <person name="Bilodeau G."/>
        </authorList>
    </citation>
    <scope>NUCLEOTIDE SEQUENCE [LARGE SCALE GENOMIC DNA]</scope>
    <source>
        <strain evidence="1 2">CBS 172.35</strain>
    </source>
</reference>
<keyword evidence="2" id="KW-1185">Reference proteome</keyword>
<comment type="caution">
    <text evidence="1">The sequence shown here is derived from an EMBL/GenBank/DDBJ whole genome shotgun (WGS) entry which is preliminary data.</text>
</comment>
<dbReference type="Proteomes" id="UP000315522">
    <property type="component" value="Unassembled WGS sequence"/>
</dbReference>